<evidence type="ECO:0000313" key="1">
    <source>
        <dbReference type="EMBL" id="CAH3153172.1"/>
    </source>
</evidence>
<gene>
    <name evidence="1" type="ORF">PEVE_00001034</name>
</gene>
<reference evidence="1 2" key="1">
    <citation type="submission" date="2022-05" db="EMBL/GenBank/DDBJ databases">
        <authorList>
            <consortium name="Genoscope - CEA"/>
            <person name="William W."/>
        </authorList>
    </citation>
    <scope>NUCLEOTIDE SEQUENCE [LARGE SCALE GENOMIC DNA]</scope>
</reference>
<dbReference type="Gene3D" id="3.30.420.10">
    <property type="entry name" value="Ribonuclease H-like superfamily/Ribonuclease H"/>
    <property type="match status" value="1"/>
</dbReference>
<organism evidence="1 2">
    <name type="scientific">Porites evermanni</name>
    <dbReference type="NCBI Taxonomy" id="104178"/>
    <lineage>
        <taxon>Eukaryota</taxon>
        <taxon>Metazoa</taxon>
        <taxon>Cnidaria</taxon>
        <taxon>Anthozoa</taxon>
        <taxon>Hexacorallia</taxon>
        <taxon>Scleractinia</taxon>
        <taxon>Fungiina</taxon>
        <taxon>Poritidae</taxon>
        <taxon>Porites</taxon>
    </lineage>
</organism>
<evidence type="ECO:0000313" key="2">
    <source>
        <dbReference type="Proteomes" id="UP001159427"/>
    </source>
</evidence>
<protein>
    <submittedName>
        <fullName evidence="1">Uncharacterized protein</fullName>
    </submittedName>
</protein>
<dbReference type="Proteomes" id="UP001159427">
    <property type="component" value="Unassembled WGS sequence"/>
</dbReference>
<proteinExistence type="predicted"/>
<sequence length="74" mass="8609">MTHKIPDTPWLFAPFTREWEFQHTTSSLLHSQSNGKADSAVKIAKYLVKKAKRENKDLEMALLERRNTPDINNL</sequence>
<accession>A0ABN8Q1M8</accession>
<comment type="caution">
    <text evidence="1">The sequence shown here is derived from an EMBL/GenBank/DDBJ whole genome shotgun (WGS) entry which is preliminary data.</text>
</comment>
<dbReference type="EMBL" id="CALNXI010001050">
    <property type="protein sequence ID" value="CAH3153172.1"/>
    <property type="molecule type" value="Genomic_DNA"/>
</dbReference>
<feature type="non-terminal residue" evidence="1">
    <location>
        <position position="74"/>
    </location>
</feature>
<keyword evidence="2" id="KW-1185">Reference proteome</keyword>
<name>A0ABN8Q1M8_9CNID</name>
<dbReference type="InterPro" id="IPR036397">
    <property type="entry name" value="RNaseH_sf"/>
</dbReference>